<proteinExistence type="predicted"/>
<evidence type="ECO:0000313" key="4">
    <source>
        <dbReference type="Proteomes" id="UP000774617"/>
    </source>
</evidence>
<dbReference type="Proteomes" id="UP000774617">
    <property type="component" value="Unassembled WGS sequence"/>
</dbReference>
<dbReference type="InterPro" id="IPR036420">
    <property type="entry name" value="BRCT_dom_sf"/>
</dbReference>
<dbReference type="PROSITE" id="PS50172">
    <property type="entry name" value="BRCT"/>
    <property type="match status" value="1"/>
</dbReference>
<dbReference type="SUPFAM" id="SSF52113">
    <property type="entry name" value="BRCT domain"/>
    <property type="match status" value="1"/>
</dbReference>
<feature type="compositionally biased region" description="Polar residues" evidence="1">
    <location>
        <begin position="185"/>
        <end position="209"/>
    </location>
</feature>
<organism evidence="3 4">
    <name type="scientific">Macrophomina phaseolina</name>
    <dbReference type="NCBI Taxonomy" id="35725"/>
    <lineage>
        <taxon>Eukaryota</taxon>
        <taxon>Fungi</taxon>
        <taxon>Dikarya</taxon>
        <taxon>Ascomycota</taxon>
        <taxon>Pezizomycotina</taxon>
        <taxon>Dothideomycetes</taxon>
        <taxon>Dothideomycetes incertae sedis</taxon>
        <taxon>Botryosphaeriales</taxon>
        <taxon>Botryosphaeriaceae</taxon>
        <taxon>Macrophomina</taxon>
    </lineage>
</organism>
<protein>
    <recommendedName>
        <fullName evidence="2">BRCT domain-containing protein</fullName>
    </recommendedName>
</protein>
<feature type="compositionally biased region" description="Basic and acidic residues" evidence="1">
    <location>
        <begin position="257"/>
        <end position="266"/>
    </location>
</feature>
<gene>
    <name evidence="3" type="ORF">B0J12DRAFT_675392</name>
</gene>
<feature type="compositionally biased region" description="Low complexity" evidence="1">
    <location>
        <begin position="318"/>
        <end position="336"/>
    </location>
</feature>
<evidence type="ECO:0000259" key="2">
    <source>
        <dbReference type="PROSITE" id="PS50172"/>
    </source>
</evidence>
<reference evidence="3 4" key="1">
    <citation type="journal article" date="2021" name="Nat. Commun.">
        <title>Genetic determinants of endophytism in the Arabidopsis root mycobiome.</title>
        <authorList>
            <person name="Mesny F."/>
            <person name="Miyauchi S."/>
            <person name="Thiergart T."/>
            <person name="Pickel B."/>
            <person name="Atanasova L."/>
            <person name="Karlsson M."/>
            <person name="Huettel B."/>
            <person name="Barry K.W."/>
            <person name="Haridas S."/>
            <person name="Chen C."/>
            <person name="Bauer D."/>
            <person name="Andreopoulos W."/>
            <person name="Pangilinan J."/>
            <person name="LaButti K."/>
            <person name="Riley R."/>
            <person name="Lipzen A."/>
            <person name="Clum A."/>
            <person name="Drula E."/>
            <person name="Henrissat B."/>
            <person name="Kohler A."/>
            <person name="Grigoriev I.V."/>
            <person name="Martin F.M."/>
            <person name="Hacquard S."/>
        </authorList>
    </citation>
    <scope>NUCLEOTIDE SEQUENCE [LARGE SCALE GENOMIC DNA]</scope>
    <source>
        <strain evidence="3 4">MPI-SDFR-AT-0080</strain>
    </source>
</reference>
<feature type="region of interest" description="Disordered" evidence="1">
    <location>
        <begin position="254"/>
        <end position="493"/>
    </location>
</feature>
<feature type="compositionally biased region" description="Low complexity" evidence="1">
    <location>
        <begin position="463"/>
        <end position="472"/>
    </location>
</feature>
<evidence type="ECO:0000313" key="3">
    <source>
        <dbReference type="EMBL" id="KAH7042005.1"/>
    </source>
</evidence>
<accession>A0ABQ8G173</accession>
<dbReference type="Gene3D" id="3.40.50.10190">
    <property type="entry name" value="BRCT domain"/>
    <property type="match status" value="2"/>
</dbReference>
<feature type="region of interest" description="Disordered" evidence="1">
    <location>
        <begin position="693"/>
        <end position="717"/>
    </location>
</feature>
<sequence>MYAAIAILEPGPALTATLPDLPYDITSSGTTRILRGESGDITLEPFPQPQSSQDAQSSKQCLALITQDHYCISFEANVDGFTIAPTGVQHPRDYHTISLPLSTEEHRWSTILRPNDSIRFSTDAAELHLILAIRDKDAINVTSSIQQPEEEMEREVPETQDRLAMSAPVPRRRKEKPVTKRSAVQVEQSMQGSNTIRSTPPSRTTQQSLIVEETPATNRKLAITEHVESNAGQEGSVDPKELVISTDVTTPTAVRDSFADNHKTMRAEQIVPSLELGSPDASTPSDLNEEEDATASEDENEEAQKAEDPDFSTAPEGKSATPKAASTAPESSSSPPQAMGEMELEDMTPSAAEQEMDRDKIADEEAEETPQAYPNSLLRQRPQPEVRITPSRSKKRSALEETPPHKPTKKSRRTKEQAQSQDPLASSIRVRAPSSAGPTPSTGKGEAVSQRLTPAKPQTPVASQSSRRSTSSAIEVKSPYKGKSPRVACSNTDMAERSGFPSFLRKAEVHIAEKVTEKGCDIVCIGISHGTYVKSAKLLLGLALGKQIVSEQWLLESRKAGKLLATSDFPPMRAPEEWRWGHTKEDVNEVLSLDRSKLFKGKVLFITPALKKEYGSGYSELERIAKAAGGKVMSKSAGEYKNRGDTVILALEKNDPDSITLMGGDKDEGHLCYHKDLISMSIIRGSLDLDSDEFKIKPNSGPFKAKGPAGRKRKSGQ</sequence>
<evidence type="ECO:0000256" key="1">
    <source>
        <dbReference type="SAM" id="MobiDB-lite"/>
    </source>
</evidence>
<comment type="caution">
    <text evidence="3">The sequence shown here is derived from an EMBL/GenBank/DDBJ whole genome shotgun (WGS) entry which is preliminary data.</text>
</comment>
<feature type="domain" description="BRCT" evidence="2">
    <location>
        <begin position="594"/>
        <end position="650"/>
    </location>
</feature>
<keyword evidence="4" id="KW-1185">Reference proteome</keyword>
<feature type="compositionally biased region" description="Acidic residues" evidence="1">
    <location>
        <begin position="287"/>
        <end position="301"/>
    </location>
</feature>
<dbReference type="InterPro" id="IPR001357">
    <property type="entry name" value="BRCT_dom"/>
</dbReference>
<feature type="region of interest" description="Disordered" evidence="1">
    <location>
        <begin position="167"/>
        <end position="215"/>
    </location>
</feature>
<name>A0ABQ8G173_9PEZI</name>
<dbReference type="EMBL" id="JAGTJR010000028">
    <property type="protein sequence ID" value="KAH7042005.1"/>
    <property type="molecule type" value="Genomic_DNA"/>
</dbReference>